<proteinExistence type="predicted"/>
<dbReference type="RefSeq" id="WP_167983386.1">
    <property type="nucleotide sequence ID" value="NZ_JAATEJ010000009.1"/>
</dbReference>
<accession>A0ABX0ZNE0</accession>
<sequence length="83" mass="9256">MSWRGVVEGDGVVGRWGVSWWEEPVLPVRALPMVVPWPWPLMFSPARASYAVIPPIVRPKASATATTGRFQPRRRARYAVGSP</sequence>
<reference evidence="2 3" key="1">
    <citation type="submission" date="2020-03" db="EMBL/GenBank/DDBJ databases">
        <title>WGS of actinomycetes isolated from Thailand.</title>
        <authorList>
            <person name="Thawai C."/>
        </authorList>
    </citation>
    <scope>NUCLEOTIDE SEQUENCE [LARGE SCALE GENOMIC DNA]</scope>
    <source>
        <strain evidence="2 3">PRB2-1</strain>
    </source>
</reference>
<dbReference type="EMBL" id="JAATEJ010000009">
    <property type="protein sequence ID" value="NJP44520.1"/>
    <property type="molecule type" value="Genomic_DNA"/>
</dbReference>
<protein>
    <submittedName>
        <fullName evidence="2">Uncharacterized protein</fullName>
    </submittedName>
</protein>
<evidence type="ECO:0000313" key="3">
    <source>
        <dbReference type="Proteomes" id="UP000734511"/>
    </source>
</evidence>
<evidence type="ECO:0000256" key="1">
    <source>
        <dbReference type="SAM" id="MobiDB-lite"/>
    </source>
</evidence>
<name>A0ABX0ZNE0_9ACTN</name>
<dbReference type="Proteomes" id="UP000734511">
    <property type="component" value="Unassembled WGS sequence"/>
</dbReference>
<organism evidence="2 3">
    <name type="scientific">Actinacidiphila epipremni</name>
    <dbReference type="NCBI Taxonomy" id="2053013"/>
    <lineage>
        <taxon>Bacteria</taxon>
        <taxon>Bacillati</taxon>
        <taxon>Actinomycetota</taxon>
        <taxon>Actinomycetes</taxon>
        <taxon>Kitasatosporales</taxon>
        <taxon>Streptomycetaceae</taxon>
        <taxon>Actinacidiphila</taxon>
    </lineage>
</organism>
<keyword evidence="3" id="KW-1185">Reference proteome</keyword>
<comment type="caution">
    <text evidence="2">The sequence shown here is derived from an EMBL/GenBank/DDBJ whole genome shotgun (WGS) entry which is preliminary data.</text>
</comment>
<gene>
    <name evidence="2" type="ORF">HCN08_14105</name>
</gene>
<feature type="region of interest" description="Disordered" evidence="1">
    <location>
        <begin position="63"/>
        <end position="83"/>
    </location>
</feature>
<evidence type="ECO:0000313" key="2">
    <source>
        <dbReference type="EMBL" id="NJP44520.1"/>
    </source>
</evidence>